<feature type="region of interest" description="Disordered" evidence="1">
    <location>
        <begin position="58"/>
        <end position="77"/>
    </location>
</feature>
<reference evidence="2 3" key="1">
    <citation type="submission" date="2012-05" db="EMBL/GenBank/DDBJ databases">
        <title>Genome sequence of Yersinia Pestis PY-08.</title>
        <authorList>
            <person name="Santana-Cruz I."/>
            <person name="Sengamalay N."/>
            <person name="McCracken C."/>
            <person name="Daugherty S.C."/>
            <person name="Maroo A."/>
            <person name="Vara P.G."/>
            <person name="Tallon L.J."/>
            <person name="Sadzewicz L."/>
            <person name="Vinetz J.M."/>
            <person name="Cespedes Zambrano M.J."/>
            <person name="Fraser-Liggett C.M."/>
            <person name="Tettelin H."/>
        </authorList>
    </citation>
    <scope>NUCLEOTIDE SEQUENCE [LARGE SCALE GENOMIC DNA]</scope>
    <source>
        <strain evidence="2 3">PY-08</strain>
    </source>
</reference>
<dbReference type="AlphaFoldDB" id="A0AB72ZMX1"/>
<evidence type="ECO:0000256" key="1">
    <source>
        <dbReference type="SAM" id="MobiDB-lite"/>
    </source>
</evidence>
<accession>A0AB72ZMX1</accession>
<sequence>MVKPAANTLGKWITGGWNPKFDPNLLKYAEVKGQLGISKEMLPSKIPSAVGNAGGSLSSEFGSSLIQQKKDAMEDSK</sequence>
<dbReference type="RefSeq" id="WP_002353710.1">
    <property type="nucleotide sequence ID" value="NZ_AKRT01000105.1"/>
</dbReference>
<protein>
    <submittedName>
        <fullName evidence="2">Adhesin domain protein</fullName>
    </submittedName>
</protein>
<organism evidence="2 3">
    <name type="scientific">Yersinia pestis PY-08</name>
    <dbReference type="NCBI Taxonomy" id="992134"/>
    <lineage>
        <taxon>Bacteria</taxon>
        <taxon>Pseudomonadati</taxon>
        <taxon>Pseudomonadota</taxon>
        <taxon>Gammaproteobacteria</taxon>
        <taxon>Enterobacterales</taxon>
        <taxon>Yersiniaceae</taxon>
        <taxon>Yersinia</taxon>
    </lineage>
</organism>
<evidence type="ECO:0000313" key="3">
    <source>
        <dbReference type="Proteomes" id="UP000003231"/>
    </source>
</evidence>
<dbReference type="Proteomes" id="UP000003231">
    <property type="component" value="Unassembled WGS sequence"/>
</dbReference>
<proteinExistence type="predicted"/>
<gene>
    <name evidence="2" type="ORF">YPPY08_0799</name>
</gene>
<comment type="caution">
    <text evidence="2">The sequence shown here is derived from an EMBL/GenBank/DDBJ whole genome shotgun (WGS) entry which is preliminary data.</text>
</comment>
<evidence type="ECO:0000313" key="2">
    <source>
        <dbReference type="EMBL" id="EIR23758.1"/>
    </source>
</evidence>
<dbReference type="EMBL" id="AKRT01000105">
    <property type="protein sequence ID" value="EIR23758.1"/>
    <property type="molecule type" value="Genomic_DNA"/>
</dbReference>
<name>A0AB72ZMX1_YERPE</name>
<feature type="compositionally biased region" description="Basic and acidic residues" evidence="1">
    <location>
        <begin position="68"/>
        <end position="77"/>
    </location>
</feature>